<dbReference type="RefSeq" id="WP_133850567.1">
    <property type="nucleotide sequence ID" value="NZ_SNXZ01000003.1"/>
</dbReference>
<dbReference type="InterPro" id="IPR010982">
    <property type="entry name" value="Lambda_DNA-bd_dom_sf"/>
</dbReference>
<gene>
    <name evidence="3" type="ORF">EV186_103315</name>
</gene>
<dbReference type="Proteomes" id="UP000295444">
    <property type="component" value="Unassembled WGS sequence"/>
</dbReference>
<dbReference type="InterPro" id="IPR052345">
    <property type="entry name" value="Rad_response_metalloprotease"/>
</dbReference>
<dbReference type="SUPFAM" id="SSF47413">
    <property type="entry name" value="lambda repressor-like DNA-binding domains"/>
    <property type="match status" value="1"/>
</dbReference>
<feature type="domain" description="HTH cro/C1-type" evidence="2">
    <location>
        <begin position="17"/>
        <end position="71"/>
    </location>
</feature>
<accession>A0A4R6SBL4</accession>
<dbReference type="InterPro" id="IPR001387">
    <property type="entry name" value="Cro/C1-type_HTH"/>
</dbReference>
<dbReference type="SMART" id="SM00530">
    <property type="entry name" value="HTH_XRE"/>
    <property type="match status" value="1"/>
</dbReference>
<evidence type="ECO:0000259" key="2">
    <source>
        <dbReference type="PROSITE" id="PS50943"/>
    </source>
</evidence>
<dbReference type="PROSITE" id="PS50943">
    <property type="entry name" value="HTH_CROC1"/>
    <property type="match status" value="1"/>
</dbReference>
<dbReference type="CDD" id="cd00093">
    <property type="entry name" value="HTH_XRE"/>
    <property type="match status" value="1"/>
</dbReference>
<keyword evidence="4" id="KW-1185">Reference proteome</keyword>
<evidence type="ECO:0000256" key="1">
    <source>
        <dbReference type="ARBA" id="ARBA00007227"/>
    </source>
</evidence>
<name>A0A4R6SBL4_LABRH</name>
<reference evidence="3 4" key="1">
    <citation type="submission" date="2019-03" db="EMBL/GenBank/DDBJ databases">
        <title>Genomic Encyclopedia of Type Strains, Phase IV (KMG-IV): sequencing the most valuable type-strain genomes for metagenomic binning, comparative biology and taxonomic classification.</title>
        <authorList>
            <person name="Goeker M."/>
        </authorList>
    </citation>
    <scope>NUCLEOTIDE SEQUENCE [LARGE SCALE GENOMIC DNA]</scope>
    <source>
        <strain evidence="3 4">DSM 45361</strain>
    </source>
</reference>
<dbReference type="InterPro" id="IPR010359">
    <property type="entry name" value="IrrE_HExxH"/>
</dbReference>
<dbReference type="EMBL" id="SNXZ01000003">
    <property type="protein sequence ID" value="TDP97351.1"/>
    <property type="molecule type" value="Genomic_DNA"/>
</dbReference>
<dbReference type="Pfam" id="PF01381">
    <property type="entry name" value="HTH_3"/>
    <property type="match status" value="1"/>
</dbReference>
<comment type="caution">
    <text evidence="3">The sequence shown here is derived from an EMBL/GenBank/DDBJ whole genome shotgun (WGS) entry which is preliminary data.</text>
</comment>
<sequence length="357" mass="38770">MSDRLGDAATFFDGGRLTLARQLAGLRKNALATAVGKTPTAIAGYENGVKNPSAATVGALALALEVEPEFFLVRREAVRLAQPHFRSLRSTSQVARDQASAYGHLAIDVASAIERHVEFPARDLPAHPVAIDAAGCGPEEAAAMLRAHWGLPAGPVGHLVRLAENHGVLVVFSPPGSATVDAYSFDTADRPVIVLNPLKDDYYRQRFDVAHELGHLVMHGDAEPGGKAVEDQAHRFAAEFLMPADAIADQLPAKADWKRFGELKQHWNVSLQALLYRARTLKVMSDVTYRNAMTTVSNRGWRRREPGPMPLLEGPSLLPTAVRLLHDEANVDELDLATQCQAPLRLFRTIVARTPAA</sequence>
<evidence type="ECO:0000313" key="4">
    <source>
        <dbReference type="Proteomes" id="UP000295444"/>
    </source>
</evidence>
<dbReference type="PANTHER" id="PTHR43236:SF1">
    <property type="entry name" value="BLL7220 PROTEIN"/>
    <property type="match status" value="1"/>
</dbReference>
<evidence type="ECO:0000313" key="3">
    <source>
        <dbReference type="EMBL" id="TDP97351.1"/>
    </source>
</evidence>
<proteinExistence type="inferred from homology"/>
<dbReference type="OrthoDB" id="9794834at2"/>
<dbReference type="Gene3D" id="1.10.10.2910">
    <property type="match status" value="1"/>
</dbReference>
<dbReference type="GO" id="GO:0003677">
    <property type="term" value="F:DNA binding"/>
    <property type="evidence" value="ECO:0007669"/>
    <property type="project" value="InterPro"/>
</dbReference>
<dbReference type="Pfam" id="PF06114">
    <property type="entry name" value="Peptidase_M78"/>
    <property type="match status" value="1"/>
</dbReference>
<dbReference type="PANTHER" id="PTHR43236">
    <property type="entry name" value="ANTITOXIN HIGA1"/>
    <property type="match status" value="1"/>
</dbReference>
<organism evidence="3 4">
    <name type="scientific">Labedaea rhizosphaerae</name>
    <dbReference type="NCBI Taxonomy" id="598644"/>
    <lineage>
        <taxon>Bacteria</taxon>
        <taxon>Bacillati</taxon>
        <taxon>Actinomycetota</taxon>
        <taxon>Actinomycetes</taxon>
        <taxon>Pseudonocardiales</taxon>
        <taxon>Pseudonocardiaceae</taxon>
        <taxon>Labedaea</taxon>
    </lineage>
</organism>
<comment type="similarity">
    <text evidence="1">Belongs to the short-chain fatty acyl-CoA assimilation regulator (ScfR) family.</text>
</comment>
<dbReference type="Gene3D" id="1.10.260.40">
    <property type="entry name" value="lambda repressor-like DNA-binding domains"/>
    <property type="match status" value="1"/>
</dbReference>
<dbReference type="AlphaFoldDB" id="A0A4R6SBL4"/>
<protein>
    <submittedName>
        <fullName evidence="3">Zn-dependent peptidase ImmA (M78 family)</fullName>
    </submittedName>
</protein>